<proteinExistence type="predicted"/>
<protein>
    <submittedName>
        <fullName evidence="3">Molybdenum cofactor cytidylyltransferase</fullName>
        <ecNumber evidence="3">2.7.7.76</ecNumber>
    </submittedName>
</protein>
<dbReference type="SMART" id="SM00852">
    <property type="entry name" value="MoCF_biosynth"/>
    <property type="match status" value="1"/>
</dbReference>
<dbReference type="InterPro" id="IPR012184">
    <property type="entry name" value="Bifunc_Mopterin-bd"/>
</dbReference>
<dbReference type="PIRSF" id="PIRSF036626">
    <property type="entry name" value="MPTBd_MobAlike"/>
    <property type="match status" value="1"/>
</dbReference>
<sequence>MRLGPVAVEAAEGAILAHAVDAGGTLRKGTWLGAAEVARLKAAGVASVVAARLEAGDVHEDEAARRIAEALAGPGLLVEAPATGRVNLFAATPGLFKVDRAAVDAVNRIDAGITLATRPADRGAETGRMVATVKIIPFAVPEEAVAAAVARAGAAGPVLSIRPFSPLRVAVISTLLPTLKAKVVDKTLAVLAARLAPAGASIAADLRVGHDAGAVAEALGALPADIDLVVLFGASAVTDVADVIPAGLVAAGGRIDHFGMPVDPGNLLLIGELDGRPVVGAPGCARSPRENGFDFVLERLLAGVRVGREDIVAMGVGGLLMDIVTRPAPRSGVAAGEDRLAPKVAALVLAAGRSSRMGAENKLLAEVDGLPLVRHAVVAALASRAGPVTVVTGHMAAEVEAALAGLPVTFRHNPDFADGLSASVRCGIAAVPEDCEAAVILLGDMPRISAAVIDGLIEAYDPSTGALIAVPTFGGRRGNPVLWSRRFFGALAALEGDAGARHLIGDNRDAVAEVAFGPEVALDVDTPEALAALREGRAQEETGG</sequence>
<dbReference type="InterPro" id="IPR036425">
    <property type="entry name" value="MoaB/Mog-like_dom_sf"/>
</dbReference>
<dbReference type="GO" id="GO:0061602">
    <property type="term" value="F:molybdenum cofactor cytidylyltransferase activity"/>
    <property type="evidence" value="ECO:0007669"/>
    <property type="project" value="UniProtKB-EC"/>
</dbReference>
<evidence type="ECO:0000256" key="1">
    <source>
        <dbReference type="ARBA" id="ARBA00022842"/>
    </source>
</evidence>
<evidence type="ECO:0000259" key="2">
    <source>
        <dbReference type="SMART" id="SM00852"/>
    </source>
</evidence>
<dbReference type="Pfam" id="PF12804">
    <property type="entry name" value="NTP_transf_3"/>
    <property type="match status" value="1"/>
</dbReference>
<keyword evidence="4" id="KW-1185">Reference proteome</keyword>
<feature type="domain" description="MoaB/Mog" evidence="2">
    <location>
        <begin position="170"/>
        <end position="302"/>
    </location>
</feature>
<evidence type="ECO:0000313" key="4">
    <source>
        <dbReference type="Proteomes" id="UP000094622"/>
    </source>
</evidence>
<dbReference type="CDD" id="cd04182">
    <property type="entry name" value="GT_2_like_f"/>
    <property type="match status" value="1"/>
</dbReference>
<dbReference type="Proteomes" id="UP000094622">
    <property type="component" value="Unassembled WGS sequence"/>
</dbReference>
<organism evidence="3 4">
    <name type="scientific">Methylobrevis pamukkalensis</name>
    <dbReference type="NCBI Taxonomy" id="1439726"/>
    <lineage>
        <taxon>Bacteria</taxon>
        <taxon>Pseudomonadati</taxon>
        <taxon>Pseudomonadota</taxon>
        <taxon>Alphaproteobacteria</taxon>
        <taxon>Hyphomicrobiales</taxon>
        <taxon>Pleomorphomonadaceae</taxon>
        <taxon>Methylobrevis</taxon>
    </lineage>
</organism>
<dbReference type="InterPro" id="IPR001453">
    <property type="entry name" value="MoaB/Mog_dom"/>
</dbReference>
<accession>A0A1E3GZM3</accession>
<dbReference type="PANTHER" id="PTHR43777:SF1">
    <property type="entry name" value="MOLYBDENUM COFACTOR CYTIDYLYLTRANSFERASE"/>
    <property type="match status" value="1"/>
</dbReference>
<keyword evidence="1" id="KW-0460">Magnesium</keyword>
<dbReference type="RefSeq" id="WP_069307601.1">
    <property type="nucleotide sequence ID" value="NZ_MCRJ01000087.1"/>
</dbReference>
<dbReference type="CDD" id="cd03522">
    <property type="entry name" value="MoeA_like"/>
    <property type="match status" value="1"/>
</dbReference>
<gene>
    <name evidence="3" type="primary">mocA</name>
    <name evidence="3" type="ORF">A6302_03189</name>
</gene>
<dbReference type="Gene3D" id="3.40.980.10">
    <property type="entry name" value="MoaB/Mog-like domain"/>
    <property type="match status" value="1"/>
</dbReference>
<dbReference type="SUPFAM" id="SSF53218">
    <property type="entry name" value="Molybdenum cofactor biosynthesis proteins"/>
    <property type="match status" value="1"/>
</dbReference>
<dbReference type="InterPro" id="IPR025877">
    <property type="entry name" value="MobA-like_NTP_Trfase"/>
</dbReference>
<evidence type="ECO:0000313" key="3">
    <source>
        <dbReference type="EMBL" id="ODN69507.1"/>
    </source>
</evidence>
<comment type="caution">
    <text evidence="3">The sequence shown here is derived from an EMBL/GenBank/DDBJ whole genome shotgun (WGS) entry which is preliminary data.</text>
</comment>
<dbReference type="EMBL" id="MCRJ01000087">
    <property type="protein sequence ID" value="ODN69507.1"/>
    <property type="molecule type" value="Genomic_DNA"/>
</dbReference>
<dbReference type="PATRIC" id="fig|1439726.3.peg.3349"/>
<dbReference type="InterPro" id="IPR029044">
    <property type="entry name" value="Nucleotide-diphossugar_trans"/>
</dbReference>
<reference evidence="3 4" key="1">
    <citation type="submission" date="2016-07" db="EMBL/GenBank/DDBJ databases">
        <title>Draft Genome Sequence of Methylobrevis pamukkalensis PK2.</title>
        <authorList>
            <person name="Vasilenko O.V."/>
            <person name="Doronina N.V."/>
            <person name="Shmareva M.N."/>
            <person name="Tarlachkov S.V."/>
            <person name="Mustakhimov I."/>
            <person name="Trotsenko Y.A."/>
        </authorList>
    </citation>
    <scope>NUCLEOTIDE SEQUENCE [LARGE SCALE GENOMIC DNA]</scope>
    <source>
        <strain evidence="3 4">PK2</strain>
    </source>
</reference>
<dbReference type="Gene3D" id="3.90.550.10">
    <property type="entry name" value="Spore Coat Polysaccharide Biosynthesis Protein SpsA, Chain A"/>
    <property type="match status" value="1"/>
</dbReference>
<dbReference type="SUPFAM" id="SSF53448">
    <property type="entry name" value="Nucleotide-diphospho-sugar transferases"/>
    <property type="match status" value="1"/>
</dbReference>
<name>A0A1E3GZM3_9HYPH</name>
<keyword evidence="3" id="KW-0548">Nucleotidyltransferase</keyword>
<dbReference type="EC" id="2.7.7.76" evidence="3"/>
<keyword evidence="3" id="KW-0808">Transferase</keyword>
<dbReference type="OrthoDB" id="9779263at2"/>
<dbReference type="PANTHER" id="PTHR43777">
    <property type="entry name" value="MOLYBDENUM COFACTOR CYTIDYLYLTRANSFERASE"/>
    <property type="match status" value="1"/>
</dbReference>
<dbReference type="AlphaFoldDB" id="A0A1E3GZM3"/>